<keyword evidence="2" id="KW-0812">Transmembrane</keyword>
<dbReference type="Proteomes" id="UP000297635">
    <property type="component" value="Unassembled WGS sequence"/>
</dbReference>
<dbReference type="RefSeq" id="WP_135470035.1">
    <property type="nucleotide sequence ID" value="NZ_CASJDB010000011.1"/>
</dbReference>
<sequence length="194" mass="22187">MNPTGPEIRVTKPFRTVSGDYFSVLLGAWIPRYGWLMLLPVAFFVTLGYMLQDERWLITALILTFIVAPMVMSFLYTYYMLTPEARRTILNKRVEIAEGKYIRLTYLPSESRTSGGNEAETAGDATNDRDTNNPGPGTAETVPQPETIYWNEIAKIKYTSRYCVYFIKGEKMQFLLVPWNAFPSHSQRDDAQTA</sequence>
<dbReference type="EMBL" id="SJSA01000001">
    <property type="protein sequence ID" value="TGG39465.1"/>
    <property type="molecule type" value="Genomic_DNA"/>
</dbReference>
<evidence type="ECO:0000313" key="3">
    <source>
        <dbReference type="EMBL" id="TGG39465.1"/>
    </source>
</evidence>
<evidence type="ECO:0000256" key="2">
    <source>
        <dbReference type="SAM" id="Phobius"/>
    </source>
</evidence>
<evidence type="ECO:0000313" key="4">
    <source>
        <dbReference type="Proteomes" id="UP000297635"/>
    </source>
</evidence>
<reference evidence="3 4" key="1">
    <citation type="submission" date="2019-02" db="EMBL/GenBank/DDBJ databases">
        <title>Isolation and identification of novel species under the genus Muribaculum.</title>
        <authorList>
            <person name="Miyake S."/>
            <person name="Ding Y."/>
            <person name="Low A."/>
            <person name="Soh M."/>
            <person name="Seedorf H."/>
        </authorList>
    </citation>
    <scope>NUCLEOTIDE SEQUENCE [LARGE SCALE GENOMIC DNA]</scope>
    <source>
        <strain evidence="3 4">TLL-A3</strain>
    </source>
</reference>
<organism evidence="3 4">
    <name type="scientific">Duncaniella freteri</name>
    <dbReference type="NCBI Taxonomy" id="2530391"/>
    <lineage>
        <taxon>Bacteria</taxon>
        <taxon>Pseudomonadati</taxon>
        <taxon>Bacteroidota</taxon>
        <taxon>Bacteroidia</taxon>
        <taxon>Bacteroidales</taxon>
        <taxon>Muribaculaceae</taxon>
        <taxon>Duncaniella</taxon>
    </lineage>
</organism>
<accession>A0A4Z0V6R4</accession>
<comment type="caution">
    <text evidence="3">The sequence shown here is derived from an EMBL/GenBank/DDBJ whole genome shotgun (WGS) entry which is preliminary data.</text>
</comment>
<name>A0A4Z0V6R4_9BACT</name>
<evidence type="ECO:0000256" key="1">
    <source>
        <dbReference type="SAM" id="MobiDB-lite"/>
    </source>
</evidence>
<feature type="transmembrane region" description="Helical" evidence="2">
    <location>
        <begin position="57"/>
        <end position="79"/>
    </location>
</feature>
<keyword evidence="4" id="KW-1185">Reference proteome</keyword>
<proteinExistence type="predicted"/>
<keyword evidence="2" id="KW-0472">Membrane</keyword>
<protein>
    <recommendedName>
        <fullName evidence="5">YcxB family protein</fullName>
    </recommendedName>
</protein>
<dbReference type="GeneID" id="82148472"/>
<feature type="region of interest" description="Disordered" evidence="1">
    <location>
        <begin position="111"/>
        <end position="143"/>
    </location>
</feature>
<evidence type="ECO:0008006" key="5">
    <source>
        <dbReference type="Google" id="ProtNLM"/>
    </source>
</evidence>
<gene>
    <name evidence="3" type="ORF">EZ315_01625</name>
</gene>
<keyword evidence="2" id="KW-1133">Transmembrane helix</keyword>
<dbReference type="AlphaFoldDB" id="A0A4Z0V6R4"/>